<dbReference type="EMBL" id="LAZR01067525">
    <property type="protein sequence ID" value="KKK51401.1"/>
    <property type="molecule type" value="Genomic_DNA"/>
</dbReference>
<gene>
    <name evidence="6" type="ORF">LCGC14_3115320</name>
</gene>
<dbReference type="GO" id="GO:0046872">
    <property type="term" value="F:metal ion binding"/>
    <property type="evidence" value="ECO:0007669"/>
    <property type="project" value="UniProtKB-KW"/>
</dbReference>
<evidence type="ECO:0000256" key="4">
    <source>
        <dbReference type="ARBA" id="ARBA00022837"/>
    </source>
</evidence>
<reference evidence="6" key="1">
    <citation type="journal article" date="2015" name="Nature">
        <title>Complex archaea that bridge the gap between prokaryotes and eukaryotes.</title>
        <authorList>
            <person name="Spang A."/>
            <person name="Saw J.H."/>
            <person name="Jorgensen S.L."/>
            <person name="Zaremba-Niedzwiedzka K."/>
            <person name="Martijn J."/>
            <person name="Lind A.E."/>
            <person name="van Eijk R."/>
            <person name="Schleper C."/>
            <person name="Guy L."/>
            <person name="Ettema T.J."/>
        </authorList>
    </citation>
    <scope>NUCLEOTIDE SEQUENCE</scope>
</reference>
<comment type="similarity">
    <text evidence="1">Belongs to the sulfatase family.</text>
</comment>
<comment type="caution">
    <text evidence="6">The sequence shown here is derived from an EMBL/GenBank/DDBJ whole genome shotgun (WGS) entry which is preliminary data.</text>
</comment>
<dbReference type="AlphaFoldDB" id="A0A0F8YTU3"/>
<evidence type="ECO:0000256" key="1">
    <source>
        <dbReference type="ARBA" id="ARBA00008779"/>
    </source>
</evidence>
<dbReference type="PROSITE" id="PS00149">
    <property type="entry name" value="SULFATASE_2"/>
    <property type="match status" value="1"/>
</dbReference>
<evidence type="ECO:0000256" key="2">
    <source>
        <dbReference type="ARBA" id="ARBA00022723"/>
    </source>
</evidence>
<dbReference type="PANTHER" id="PTHR42693:SF53">
    <property type="entry name" value="ENDO-4-O-SULFATASE"/>
    <property type="match status" value="1"/>
</dbReference>
<keyword evidence="2" id="KW-0479">Metal-binding</keyword>
<dbReference type="PANTHER" id="PTHR42693">
    <property type="entry name" value="ARYLSULFATASE FAMILY MEMBER"/>
    <property type="match status" value="1"/>
</dbReference>
<keyword evidence="4" id="KW-0106">Calcium</keyword>
<keyword evidence="3" id="KW-0378">Hydrolase</keyword>
<feature type="non-terminal residue" evidence="6">
    <location>
        <position position="1"/>
    </location>
</feature>
<dbReference type="Gene3D" id="3.40.720.10">
    <property type="entry name" value="Alkaline Phosphatase, subunit A"/>
    <property type="match status" value="1"/>
</dbReference>
<evidence type="ECO:0000259" key="5">
    <source>
        <dbReference type="Pfam" id="PF00884"/>
    </source>
</evidence>
<protein>
    <recommendedName>
        <fullName evidence="5">Sulfatase N-terminal domain-containing protein</fullName>
    </recommendedName>
</protein>
<feature type="non-terminal residue" evidence="6">
    <location>
        <position position="342"/>
    </location>
</feature>
<name>A0A0F8YTU3_9ZZZZ</name>
<evidence type="ECO:0000256" key="3">
    <source>
        <dbReference type="ARBA" id="ARBA00022801"/>
    </source>
</evidence>
<dbReference type="Pfam" id="PF00884">
    <property type="entry name" value="Sulfatase"/>
    <property type="match status" value="1"/>
</dbReference>
<dbReference type="GO" id="GO:0004065">
    <property type="term" value="F:arylsulfatase activity"/>
    <property type="evidence" value="ECO:0007669"/>
    <property type="project" value="TreeGrafter"/>
</dbReference>
<dbReference type="InterPro" id="IPR017850">
    <property type="entry name" value="Alkaline_phosphatase_core_sf"/>
</dbReference>
<dbReference type="SUPFAM" id="SSF53649">
    <property type="entry name" value="Alkaline phosphatase-like"/>
    <property type="match status" value="1"/>
</dbReference>
<dbReference type="InterPro" id="IPR024607">
    <property type="entry name" value="Sulfatase_CS"/>
</dbReference>
<accession>A0A0F8YTU3</accession>
<feature type="domain" description="Sulfatase N-terminal" evidence="5">
    <location>
        <begin position="7"/>
        <end position="334"/>
    </location>
</feature>
<evidence type="ECO:0000313" key="6">
    <source>
        <dbReference type="EMBL" id="KKK51401.1"/>
    </source>
</evidence>
<proteinExistence type="inferred from homology"/>
<dbReference type="InterPro" id="IPR050738">
    <property type="entry name" value="Sulfatase"/>
</dbReference>
<dbReference type="InterPro" id="IPR000917">
    <property type="entry name" value="Sulfatase_N"/>
</dbReference>
<sequence length="342" mass="38493">NCGRFWPTRASLLTGYYPQQIGRDNAPGIKGGGGGERPEWAGLIPRSLKDAGYISYHSGKWHIDGMPVESGFDRSYYLGDQARFFSPKTHYKDDKKLPAVERGSGYYGTIEIADRAIDHLKEHKKNHPDKLFFSYVAFTAPHFPLHALPEDIEKVGNRYAPGWEELRKNRWERIQELGIVNGELSRVEPEVGPPYHFPDAMEILGDGEVNRPVPWDGLTEAQKKFQQDKMTIHAAMIERMDIEIGRIIDQLKDMDAIDNTLLVFLSDNGASAEIMVRNDGHDPKAAPGSASSHLCLGPGWSNMCNTPFRRHKTWVHEGGTCTPFIAHWPDGIASRGDLRHTH</sequence>
<organism evidence="6">
    <name type="scientific">marine sediment metagenome</name>
    <dbReference type="NCBI Taxonomy" id="412755"/>
    <lineage>
        <taxon>unclassified sequences</taxon>
        <taxon>metagenomes</taxon>
        <taxon>ecological metagenomes</taxon>
    </lineage>
</organism>